<dbReference type="PROSITE" id="PS00455">
    <property type="entry name" value="AMP_BINDING"/>
    <property type="match status" value="1"/>
</dbReference>
<dbReference type="Gene3D" id="1.10.1200.10">
    <property type="entry name" value="ACP-like"/>
    <property type="match status" value="1"/>
</dbReference>
<dbReference type="Pfam" id="PF13193">
    <property type="entry name" value="AMP-binding_C"/>
    <property type="match status" value="1"/>
</dbReference>
<accession>A0ABZ1L3W7</accession>
<dbReference type="Gene3D" id="3.30.559.30">
    <property type="entry name" value="Nonribosomal peptide synthetase, condensation domain"/>
    <property type="match status" value="1"/>
</dbReference>
<dbReference type="InterPro" id="IPR010071">
    <property type="entry name" value="AA_adenyl_dom"/>
</dbReference>
<dbReference type="RefSeq" id="WP_405453963.1">
    <property type="nucleotide sequence ID" value="NZ_CP108164.1"/>
</dbReference>
<dbReference type="Gene3D" id="3.30.559.10">
    <property type="entry name" value="Chloramphenicol acetyltransferase-like domain"/>
    <property type="match status" value="1"/>
</dbReference>
<dbReference type="InterPro" id="IPR042099">
    <property type="entry name" value="ANL_N_sf"/>
</dbReference>
<feature type="region of interest" description="Disordered" evidence="4">
    <location>
        <begin position="971"/>
        <end position="992"/>
    </location>
</feature>
<proteinExistence type="predicted"/>
<dbReference type="InterPro" id="IPR023213">
    <property type="entry name" value="CAT-like_dom_sf"/>
</dbReference>
<gene>
    <name evidence="6" type="ORF">OG350_36275</name>
</gene>
<dbReference type="Gene3D" id="3.30.300.30">
    <property type="match status" value="1"/>
</dbReference>
<keyword evidence="2" id="KW-0596">Phosphopantetheine</keyword>
<protein>
    <submittedName>
        <fullName evidence="6">Amino acid adenylation domain-containing protein</fullName>
    </submittedName>
</protein>
<dbReference type="SUPFAM" id="SSF47336">
    <property type="entry name" value="ACP-like"/>
    <property type="match status" value="1"/>
</dbReference>
<name>A0ABZ1L3W7_STRAH</name>
<sequence length="1101" mass="116952">MTVPDHTAQGRPPGAPEPDEEVVVPASAFQRRIRLAERMDAAATYNVPLAWRVTGPPLDAGILRRALALLVARFEILRTRFEERDGTLWQRIGAPWSPRVDVVDLRGDGAPQEALHAWLGRAAGEPFDPASGRLLTAALLETGGPDGQVLFVCLHHLVWDGESAGIFLRELADCYAEAARGPHLPRPVVAGGRDGRAQYRDFVAAQEGGDPGLRAAELAYWTDHLAGAPAHLDLSPSGPDPEGNGTVTVPLPADLAARLRRVQQDQVCTLYQLAATALAAVLHRWTGRDDVVFGAPLARRDDPRFAGLLGPCLNTVVLRSRPAADATLRDLLVSLRDEVLDAYQHSGVPFEKVVERLNPPRRSGRTPYADVTLSLETVPAEPPVLGEASLVRLPLSSQGADYRAKFGLTVVLTLCGDTLEAAFSYRGDHAHRADVAQLAALYGRLLARLPETLDSRLDTLDLVAGDAAELARLDAWEDGGEAGPATTVPDLFGRWVRETPDAPAVDTERGVLTYAGLHRRALALAARLRPLCPAGDPVVAVLLRRGEDLVVAMLAAWYAGATFCPLDPDAPAARVGELLDDLGACAVIADGPARAAHPATAGLPVLDVPGAVAGRPGQDRPATGTDAVGPHLASAQAAAYIVHTSGTTGRPKGVVVRHRGLAQLVSWGRESFGLGPADRTGHLLGVAFDATQWDVWSALASGGCVVPHEGTPAADDVADWLTRRRVSVVLLATPLAEALWASGAALPRLRQLIIGAAALTRTSPTGTPYRIRNAYGPTESTVIALTHDLSGGATGPVNTIGRPIAGTRARILDPAGRRCPAGVPGEIVLRGAGVAAGYWRRPELTAERFDGPGGPGYRTGDRGRWLPDGTVEYLGRVDRQLKIRGHRIEPGEIEAALLRHPAVSSAVVHGDPDRTPQLVAYLVAASPAGPRPERAELLDGLRSRLPAHAVPEAYVWLDRLPLNASGKVDTARLPRPRREDLPVAAERTAPRDDTERRITAAWAEVLGRDEIGVHDNFFDLGGNSLLLTRLRTSLHGRGFAALTLTALYEHTTVAALARFLTASGTQPAAPADGLRDRAARARRAMADRGARGRGGLRGSDG</sequence>
<dbReference type="PANTHER" id="PTHR45527">
    <property type="entry name" value="NONRIBOSOMAL PEPTIDE SYNTHETASE"/>
    <property type="match status" value="1"/>
</dbReference>
<dbReference type="InterPro" id="IPR006162">
    <property type="entry name" value="Ppantetheine_attach_site"/>
</dbReference>
<evidence type="ECO:0000313" key="6">
    <source>
        <dbReference type="EMBL" id="WTQ85421.1"/>
    </source>
</evidence>
<evidence type="ECO:0000256" key="1">
    <source>
        <dbReference type="ARBA" id="ARBA00001957"/>
    </source>
</evidence>
<evidence type="ECO:0000259" key="5">
    <source>
        <dbReference type="PROSITE" id="PS50075"/>
    </source>
</evidence>
<evidence type="ECO:0000256" key="4">
    <source>
        <dbReference type="SAM" id="MobiDB-lite"/>
    </source>
</evidence>
<dbReference type="SUPFAM" id="SSF52777">
    <property type="entry name" value="CoA-dependent acyltransferases"/>
    <property type="match status" value="2"/>
</dbReference>
<evidence type="ECO:0000256" key="3">
    <source>
        <dbReference type="ARBA" id="ARBA00022553"/>
    </source>
</evidence>
<dbReference type="NCBIfam" id="TIGR01733">
    <property type="entry name" value="AA-adenyl-dom"/>
    <property type="match status" value="1"/>
</dbReference>
<dbReference type="CDD" id="cd05930">
    <property type="entry name" value="A_NRPS"/>
    <property type="match status" value="1"/>
</dbReference>
<evidence type="ECO:0000313" key="7">
    <source>
        <dbReference type="Proteomes" id="UP001622557"/>
    </source>
</evidence>
<dbReference type="InterPro" id="IPR020806">
    <property type="entry name" value="PKS_PP-bd"/>
</dbReference>
<feature type="compositionally biased region" description="Basic and acidic residues" evidence="4">
    <location>
        <begin position="971"/>
        <end position="981"/>
    </location>
</feature>
<dbReference type="InterPro" id="IPR025110">
    <property type="entry name" value="AMP-bd_C"/>
</dbReference>
<dbReference type="CDD" id="cd19531">
    <property type="entry name" value="LCL_NRPS-like"/>
    <property type="match status" value="1"/>
</dbReference>
<dbReference type="InterPro" id="IPR045851">
    <property type="entry name" value="AMP-bd_C_sf"/>
</dbReference>
<dbReference type="PROSITE" id="PS00012">
    <property type="entry name" value="PHOSPHOPANTETHEINE"/>
    <property type="match status" value="1"/>
</dbReference>
<feature type="region of interest" description="Disordered" evidence="4">
    <location>
        <begin position="1065"/>
        <end position="1101"/>
    </location>
</feature>
<dbReference type="GeneID" id="97286016"/>
<dbReference type="SMART" id="SM00823">
    <property type="entry name" value="PKS_PP"/>
    <property type="match status" value="1"/>
</dbReference>
<comment type="cofactor">
    <cofactor evidence="1">
        <name>pantetheine 4'-phosphate</name>
        <dbReference type="ChEBI" id="CHEBI:47942"/>
    </cofactor>
</comment>
<dbReference type="EMBL" id="CP108164">
    <property type="protein sequence ID" value="WTQ85421.1"/>
    <property type="molecule type" value="Genomic_DNA"/>
</dbReference>
<dbReference type="Pfam" id="PF00668">
    <property type="entry name" value="Condensation"/>
    <property type="match status" value="1"/>
</dbReference>
<evidence type="ECO:0000256" key="2">
    <source>
        <dbReference type="ARBA" id="ARBA00022450"/>
    </source>
</evidence>
<dbReference type="SUPFAM" id="SSF56801">
    <property type="entry name" value="Acetyl-CoA synthetase-like"/>
    <property type="match status" value="1"/>
</dbReference>
<feature type="compositionally biased region" description="Gly residues" evidence="4">
    <location>
        <begin position="1092"/>
        <end position="1101"/>
    </location>
</feature>
<keyword evidence="7" id="KW-1185">Reference proteome</keyword>
<dbReference type="InterPro" id="IPR009081">
    <property type="entry name" value="PP-bd_ACP"/>
</dbReference>
<keyword evidence="3" id="KW-0597">Phosphoprotein</keyword>
<dbReference type="InterPro" id="IPR020845">
    <property type="entry name" value="AMP-binding_CS"/>
</dbReference>
<dbReference type="InterPro" id="IPR036736">
    <property type="entry name" value="ACP-like_sf"/>
</dbReference>
<dbReference type="Gene3D" id="3.40.50.12780">
    <property type="entry name" value="N-terminal domain of ligase-like"/>
    <property type="match status" value="1"/>
</dbReference>
<reference evidence="6 7" key="1">
    <citation type="submission" date="2022-10" db="EMBL/GenBank/DDBJ databases">
        <title>The complete genomes of actinobacterial strains from the NBC collection.</title>
        <authorList>
            <person name="Joergensen T.S."/>
            <person name="Alvarez Arevalo M."/>
            <person name="Sterndorff E.B."/>
            <person name="Faurdal D."/>
            <person name="Vuksanovic O."/>
            <person name="Mourched A.-S."/>
            <person name="Charusanti P."/>
            <person name="Shaw S."/>
            <person name="Blin K."/>
            <person name="Weber T."/>
        </authorList>
    </citation>
    <scope>NUCLEOTIDE SEQUENCE [LARGE SCALE GENOMIC DNA]</scope>
    <source>
        <strain evidence="6 7">NBC_00156</strain>
    </source>
</reference>
<dbReference type="Pfam" id="PF00550">
    <property type="entry name" value="PP-binding"/>
    <property type="match status" value="1"/>
</dbReference>
<dbReference type="Proteomes" id="UP001622557">
    <property type="component" value="Chromosome"/>
</dbReference>
<organism evidence="6 7">
    <name type="scientific">Streptomyces achromogenes</name>
    <dbReference type="NCBI Taxonomy" id="67255"/>
    <lineage>
        <taxon>Bacteria</taxon>
        <taxon>Bacillati</taxon>
        <taxon>Actinomycetota</taxon>
        <taxon>Actinomycetes</taxon>
        <taxon>Kitasatosporales</taxon>
        <taxon>Streptomycetaceae</taxon>
        <taxon>Streptomyces</taxon>
    </lineage>
</organism>
<feature type="compositionally biased region" description="Basic and acidic residues" evidence="4">
    <location>
        <begin position="1073"/>
        <end position="1090"/>
    </location>
</feature>
<feature type="region of interest" description="Disordered" evidence="4">
    <location>
        <begin position="1"/>
        <end position="22"/>
    </location>
</feature>
<dbReference type="InterPro" id="IPR001242">
    <property type="entry name" value="Condensation_dom"/>
</dbReference>
<dbReference type="PANTHER" id="PTHR45527:SF1">
    <property type="entry name" value="FATTY ACID SYNTHASE"/>
    <property type="match status" value="1"/>
</dbReference>
<dbReference type="InterPro" id="IPR000873">
    <property type="entry name" value="AMP-dep_synth/lig_dom"/>
</dbReference>
<dbReference type="Pfam" id="PF00501">
    <property type="entry name" value="AMP-binding"/>
    <property type="match status" value="1"/>
</dbReference>
<dbReference type="PROSITE" id="PS50075">
    <property type="entry name" value="CARRIER"/>
    <property type="match status" value="1"/>
</dbReference>
<feature type="domain" description="Carrier" evidence="5">
    <location>
        <begin position="989"/>
        <end position="1064"/>
    </location>
</feature>